<dbReference type="Pfam" id="PF05532">
    <property type="entry name" value="CsbD"/>
    <property type="match status" value="1"/>
</dbReference>
<dbReference type="RefSeq" id="WP_040038891.1">
    <property type="nucleotide sequence ID" value="NZ_JWJG01000028.1"/>
</dbReference>
<reference evidence="3 4" key="1">
    <citation type="submission" date="2014-12" db="EMBL/GenBank/DDBJ databases">
        <title>Denitrispirillum autotrophicum gen. nov., sp. nov., Denitrifying, Facultatively Autotrophic Bacteria Isolated from Rice Paddy Soil.</title>
        <authorList>
            <person name="Ishii S."/>
            <person name="Ashida N."/>
            <person name="Ohno H."/>
            <person name="Otsuka S."/>
            <person name="Yokota A."/>
            <person name="Senoo K."/>
        </authorList>
    </citation>
    <scope>NUCLEOTIDE SEQUENCE [LARGE SCALE GENOMIC DNA]</scope>
    <source>
        <strain evidence="3 4">TSA66</strain>
    </source>
</reference>
<protein>
    <submittedName>
        <fullName evidence="3">General stress protein CsbD</fullName>
    </submittedName>
</protein>
<evidence type="ECO:0000313" key="3">
    <source>
        <dbReference type="EMBL" id="KIF79979.1"/>
    </source>
</evidence>
<dbReference type="InterPro" id="IPR036629">
    <property type="entry name" value="YjbJ_sf"/>
</dbReference>
<comment type="caution">
    <text evidence="3">The sequence shown here is derived from an EMBL/GenBank/DDBJ whole genome shotgun (WGS) entry which is preliminary data.</text>
</comment>
<proteinExistence type="inferred from homology"/>
<dbReference type="OrthoDB" id="8564562at2"/>
<dbReference type="STRING" id="709839.TSA66_02750"/>
<evidence type="ECO:0000259" key="2">
    <source>
        <dbReference type="Pfam" id="PF05532"/>
    </source>
</evidence>
<dbReference type="SUPFAM" id="SSF69047">
    <property type="entry name" value="Hypothetical protein YjbJ"/>
    <property type="match status" value="1"/>
</dbReference>
<dbReference type="Proteomes" id="UP000031572">
    <property type="component" value="Unassembled WGS sequence"/>
</dbReference>
<dbReference type="InterPro" id="IPR008462">
    <property type="entry name" value="CsbD"/>
</dbReference>
<dbReference type="EMBL" id="JWJG01000028">
    <property type="protein sequence ID" value="KIF79979.1"/>
    <property type="molecule type" value="Genomic_DNA"/>
</dbReference>
<evidence type="ECO:0000313" key="4">
    <source>
        <dbReference type="Proteomes" id="UP000031572"/>
    </source>
</evidence>
<dbReference type="AlphaFoldDB" id="A0A0C2BJ29"/>
<feature type="domain" description="CsbD-like" evidence="2">
    <location>
        <begin position="4"/>
        <end position="54"/>
    </location>
</feature>
<evidence type="ECO:0000256" key="1">
    <source>
        <dbReference type="ARBA" id="ARBA00009129"/>
    </source>
</evidence>
<gene>
    <name evidence="3" type="ORF">TSA66_02750</name>
</gene>
<organism evidence="3 4">
    <name type="scientific">Noviherbaspirillum autotrophicum</name>
    <dbReference type="NCBI Taxonomy" id="709839"/>
    <lineage>
        <taxon>Bacteria</taxon>
        <taxon>Pseudomonadati</taxon>
        <taxon>Pseudomonadota</taxon>
        <taxon>Betaproteobacteria</taxon>
        <taxon>Burkholderiales</taxon>
        <taxon>Oxalobacteraceae</taxon>
        <taxon>Noviherbaspirillum</taxon>
    </lineage>
</organism>
<comment type="similarity">
    <text evidence="1">Belongs to the UPF0337 (CsbD) family.</text>
</comment>
<dbReference type="Gene3D" id="1.10.1470.10">
    <property type="entry name" value="YjbJ"/>
    <property type="match status" value="1"/>
</dbReference>
<keyword evidence="4" id="KW-1185">Reference proteome</keyword>
<sequence length="67" mass="7186">MNRDQIKGGFKEAAGKIQRKFGKMVGSNRQESSGIQTEAEGKIQKAAGDVTDTVGKAVDSVKSIFKK</sequence>
<name>A0A0C2BJ29_9BURK</name>
<accession>A0A0C2BJ29</accession>